<sequence length="64" mass="7454">MDEDYRAVIRELEQMQERLRALRFRLCTKASPENIRYRSFSGAVSHLNKVIDDLEGDVARRAGT</sequence>
<dbReference type="OrthoDB" id="9884980at2"/>
<dbReference type="RefSeq" id="WP_091759252.1">
    <property type="nucleotide sequence ID" value="NZ_FOHB01000005.1"/>
</dbReference>
<evidence type="ECO:0000313" key="1">
    <source>
        <dbReference type="EMBL" id="SES31943.1"/>
    </source>
</evidence>
<evidence type="ECO:0000313" key="2">
    <source>
        <dbReference type="Proteomes" id="UP000199019"/>
    </source>
</evidence>
<keyword evidence="2" id="KW-1185">Reference proteome</keyword>
<dbReference type="AlphaFoldDB" id="A0A1H9WER9"/>
<reference evidence="2" key="1">
    <citation type="submission" date="2016-10" db="EMBL/GenBank/DDBJ databases">
        <authorList>
            <person name="Varghese N."/>
            <person name="Submissions S."/>
        </authorList>
    </citation>
    <scope>NUCLEOTIDE SEQUENCE [LARGE SCALE GENOMIC DNA]</scope>
    <source>
        <strain evidence="2">CGMCC 1.6963</strain>
    </source>
</reference>
<protein>
    <submittedName>
        <fullName evidence="1">Uncharacterized protein</fullName>
    </submittedName>
</protein>
<proteinExistence type="predicted"/>
<dbReference type="Proteomes" id="UP000199019">
    <property type="component" value="Unassembled WGS sequence"/>
</dbReference>
<accession>A0A1H9WER9</accession>
<dbReference type="EMBL" id="FOHB01000005">
    <property type="protein sequence ID" value="SES31943.1"/>
    <property type="molecule type" value="Genomic_DNA"/>
</dbReference>
<organism evidence="1 2">
    <name type="scientific">Pedococcus cremeus</name>
    <dbReference type="NCBI Taxonomy" id="587636"/>
    <lineage>
        <taxon>Bacteria</taxon>
        <taxon>Bacillati</taxon>
        <taxon>Actinomycetota</taxon>
        <taxon>Actinomycetes</taxon>
        <taxon>Micrococcales</taxon>
        <taxon>Intrasporangiaceae</taxon>
        <taxon>Pedococcus</taxon>
    </lineage>
</organism>
<gene>
    <name evidence="1" type="ORF">SAMN05216199_2829</name>
</gene>
<name>A0A1H9WER9_9MICO</name>